<dbReference type="Proteomes" id="UP001143486">
    <property type="component" value="Unassembled WGS sequence"/>
</dbReference>
<organism evidence="1 2">
    <name type="scientific">Maricaulis virginensis</name>
    <dbReference type="NCBI Taxonomy" id="144022"/>
    <lineage>
        <taxon>Bacteria</taxon>
        <taxon>Pseudomonadati</taxon>
        <taxon>Pseudomonadota</taxon>
        <taxon>Alphaproteobacteria</taxon>
        <taxon>Maricaulales</taxon>
        <taxon>Maricaulaceae</taxon>
        <taxon>Maricaulis</taxon>
    </lineage>
</organism>
<accession>A0A9W6ILN4</accession>
<sequence length="60" mass="5953">MVFLPSGLASILAQVLRAGLVVLAMDHMVRPALELAAGGNVVGLDTAAALANSLAARPSA</sequence>
<evidence type="ECO:0000313" key="1">
    <source>
        <dbReference type="EMBL" id="GLK51246.1"/>
    </source>
</evidence>
<protein>
    <submittedName>
        <fullName evidence="1">Uncharacterized protein</fullName>
    </submittedName>
</protein>
<reference evidence="1" key="2">
    <citation type="submission" date="2023-01" db="EMBL/GenBank/DDBJ databases">
        <authorList>
            <person name="Sun Q."/>
            <person name="Evtushenko L."/>
        </authorList>
    </citation>
    <scope>NUCLEOTIDE SEQUENCE</scope>
    <source>
        <strain evidence="1">VKM B-1513</strain>
    </source>
</reference>
<evidence type="ECO:0000313" key="2">
    <source>
        <dbReference type="Proteomes" id="UP001143486"/>
    </source>
</evidence>
<proteinExistence type="predicted"/>
<reference evidence="1" key="1">
    <citation type="journal article" date="2014" name="Int. J. Syst. Evol. Microbiol.">
        <title>Complete genome sequence of Corynebacterium casei LMG S-19264T (=DSM 44701T), isolated from a smear-ripened cheese.</title>
        <authorList>
            <consortium name="US DOE Joint Genome Institute (JGI-PGF)"/>
            <person name="Walter F."/>
            <person name="Albersmeier A."/>
            <person name="Kalinowski J."/>
            <person name="Ruckert C."/>
        </authorList>
    </citation>
    <scope>NUCLEOTIDE SEQUENCE</scope>
    <source>
        <strain evidence="1">VKM B-1513</strain>
    </source>
</reference>
<comment type="caution">
    <text evidence="1">The sequence shown here is derived from an EMBL/GenBank/DDBJ whole genome shotgun (WGS) entry which is preliminary data.</text>
</comment>
<dbReference type="EMBL" id="BSFE01000002">
    <property type="protein sequence ID" value="GLK51246.1"/>
    <property type="molecule type" value="Genomic_DNA"/>
</dbReference>
<keyword evidence="2" id="KW-1185">Reference proteome</keyword>
<gene>
    <name evidence="1" type="ORF">GCM10017621_07540</name>
</gene>
<name>A0A9W6ILN4_9PROT</name>
<dbReference type="AlphaFoldDB" id="A0A9W6ILN4"/>